<keyword evidence="3" id="KW-0813">Transport</keyword>
<evidence type="ECO:0000256" key="2">
    <source>
        <dbReference type="ARBA" id="ARBA00005695"/>
    </source>
</evidence>
<feature type="domain" description="Solute-binding protein family 5" evidence="6">
    <location>
        <begin position="69"/>
        <end position="450"/>
    </location>
</feature>
<dbReference type="Proteomes" id="UP000321561">
    <property type="component" value="Chromosome"/>
</dbReference>
<dbReference type="CDD" id="cd08504">
    <property type="entry name" value="PBP2_OppA"/>
    <property type="match status" value="1"/>
</dbReference>
<dbReference type="InterPro" id="IPR000914">
    <property type="entry name" value="SBP_5_dom"/>
</dbReference>
<dbReference type="GO" id="GO:0043190">
    <property type="term" value="C:ATP-binding cassette (ABC) transporter complex"/>
    <property type="evidence" value="ECO:0007669"/>
    <property type="project" value="InterPro"/>
</dbReference>
<name>A0A510L993_9FUSO</name>
<dbReference type="InterPro" id="IPR039424">
    <property type="entry name" value="SBP_5"/>
</dbReference>
<feature type="signal peptide" evidence="5">
    <location>
        <begin position="1"/>
        <end position="20"/>
    </location>
</feature>
<dbReference type="PIRSF" id="PIRSF002741">
    <property type="entry name" value="MppA"/>
    <property type="match status" value="1"/>
</dbReference>
<dbReference type="SUPFAM" id="SSF53850">
    <property type="entry name" value="Periplasmic binding protein-like II"/>
    <property type="match status" value="1"/>
</dbReference>
<dbReference type="EMBL" id="AP019846">
    <property type="protein sequence ID" value="BBM60580.1"/>
    <property type="molecule type" value="Genomic_DNA"/>
</dbReference>
<dbReference type="Gene3D" id="3.40.190.10">
    <property type="entry name" value="Periplasmic binding protein-like II"/>
    <property type="match status" value="1"/>
</dbReference>
<dbReference type="RefSeq" id="WP_147006385.1">
    <property type="nucleotide sequence ID" value="NZ_AP019846.1"/>
</dbReference>
<sequence>MKKSFLVLCLLISMFIISCGKSGNDGKSAAFNIEAEPTSLDPQVLTDISGFMVTNMTYEPLVRLNEKNEVVPAGAESWTKSEDGKVWTFKIRQGMKWSNGDPVTGKDYFNGIKRGIDPKTRSEYSILTFYIENAENFNNGTIKDFGQVGVKLKDDYTLEFTLSKPAPFFIKTLIMPVYFPVNEKALATNGEAYATAADKSIYNGPFIMEEWEHNSKVVMKKNPNYWNAQNIKLDTLTAAIVADFDAATNFFENKELDLTRISVEKMESYKGKPELHTVPDGRVYYFGFNRSHPVLKNIKIRQALSLAIDRKQLVDSVLNGVGLPASGVVALGNAGEKGDFRKEAGDLFAQFSNTTPKQLFDEGLKELNITPAQVKLKLTVDEKGTGKKEAEFYQAQWKEKLGIDVEVEVLTTKERIARAKAGEFDIVRYGWGPDYADPMTYLEIFHSKAKDINFAKYSNPEYDKLIDLAKVNQDNKTRMDAMKKAEKLLSDDFTYSALYYQVGVYLINPNLKGVVLRSVGDSVDFYSAYITK</sequence>
<reference evidence="7 8" key="1">
    <citation type="submission" date="2019-07" db="EMBL/GenBank/DDBJ databases">
        <title>Complete Genome Sequence of Leptotrichia hongkongensis Strain JMUB5056.</title>
        <authorList>
            <person name="Watanabe S."/>
            <person name="Cui L."/>
        </authorList>
    </citation>
    <scope>NUCLEOTIDE SEQUENCE [LARGE SCALE GENOMIC DNA]</scope>
    <source>
        <strain evidence="7 8">JMUB5056</strain>
    </source>
</reference>
<dbReference type="KEGG" id="lhg:JMUB5056_2204"/>
<dbReference type="Gene3D" id="3.10.105.10">
    <property type="entry name" value="Dipeptide-binding Protein, Domain 3"/>
    <property type="match status" value="1"/>
</dbReference>
<evidence type="ECO:0000313" key="7">
    <source>
        <dbReference type="EMBL" id="BBM60580.1"/>
    </source>
</evidence>
<dbReference type="FunFam" id="3.90.76.10:FF:000001">
    <property type="entry name" value="Oligopeptide ABC transporter substrate-binding protein"/>
    <property type="match status" value="1"/>
</dbReference>
<dbReference type="Pfam" id="PF00496">
    <property type="entry name" value="SBP_bac_5"/>
    <property type="match status" value="1"/>
</dbReference>
<evidence type="ECO:0000256" key="1">
    <source>
        <dbReference type="ARBA" id="ARBA00004196"/>
    </source>
</evidence>
<dbReference type="InterPro" id="IPR030678">
    <property type="entry name" value="Peptide/Ni-bd"/>
</dbReference>
<protein>
    <submittedName>
        <fullName evidence="7">ABC-type oligopeptide transport system, periplasmic component</fullName>
    </submittedName>
</protein>
<evidence type="ECO:0000256" key="5">
    <source>
        <dbReference type="SAM" id="SignalP"/>
    </source>
</evidence>
<dbReference type="Gene3D" id="3.90.76.10">
    <property type="entry name" value="Dipeptide-binding Protein, Domain 1"/>
    <property type="match status" value="1"/>
</dbReference>
<gene>
    <name evidence="7" type="ORF">JMUB5056_2204</name>
</gene>
<dbReference type="FunFam" id="3.10.105.10:FF:000001">
    <property type="entry name" value="Oligopeptide ABC transporter, oligopeptide-binding protein"/>
    <property type="match status" value="1"/>
</dbReference>
<organism evidence="7 8">
    <name type="scientific">Leptotrichia hongkongensis</name>
    <dbReference type="NCBI Taxonomy" id="554406"/>
    <lineage>
        <taxon>Bacteria</taxon>
        <taxon>Fusobacteriati</taxon>
        <taxon>Fusobacteriota</taxon>
        <taxon>Fusobacteriia</taxon>
        <taxon>Fusobacteriales</taxon>
        <taxon>Leptotrichiaceae</taxon>
        <taxon>Leptotrichia</taxon>
    </lineage>
</organism>
<dbReference type="PANTHER" id="PTHR30290">
    <property type="entry name" value="PERIPLASMIC BINDING COMPONENT OF ABC TRANSPORTER"/>
    <property type="match status" value="1"/>
</dbReference>
<dbReference type="GO" id="GO:0015833">
    <property type="term" value="P:peptide transport"/>
    <property type="evidence" value="ECO:0007669"/>
    <property type="project" value="TreeGrafter"/>
</dbReference>
<dbReference type="GO" id="GO:0030288">
    <property type="term" value="C:outer membrane-bounded periplasmic space"/>
    <property type="evidence" value="ECO:0007669"/>
    <property type="project" value="UniProtKB-ARBA"/>
</dbReference>
<comment type="subcellular location">
    <subcellularLocation>
        <location evidence="1">Cell envelope</location>
    </subcellularLocation>
</comment>
<evidence type="ECO:0000256" key="3">
    <source>
        <dbReference type="ARBA" id="ARBA00022448"/>
    </source>
</evidence>
<evidence type="ECO:0000313" key="8">
    <source>
        <dbReference type="Proteomes" id="UP000321561"/>
    </source>
</evidence>
<dbReference type="PROSITE" id="PS51257">
    <property type="entry name" value="PROKAR_LIPOPROTEIN"/>
    <property type="match status" value="1"/>
</dbReference>
<dbReference type="AlphaFoldDB" id="A0A510L993"/>
<proteinExistence type="inferred from homology"/>
<evidence type="ECO:0000256" key="4">
    <source>
        <dbReference type="ARBA" id="ARBA00022729"/>
    </source>
</evidence>
<evidence type="ECO:0000259" key="6">
    <source>
        <dbReference type="Pfam" id="PF00496"/>
    </source>
</evidence>
<dbReference type="GO" id="GO:1904680">
    <property type="term" value="F:peptide transmembrane transporter activity"/>
    <property type="evidence" value="ECO:0007669"/>
    <property type="project" value="TreeGrafter"/>
</dbReference>
<dbReference type="PANTHER" id="PTHR30290:SF10">
    <property type="entry name" value="PERIPLASMIC OLIGOPEPTIDE-BINDING PROTEIN-RELATED"/>
    <property type="match status" value="1"/>
</dbReference>
<comment type="similarity">
    <text evidence="2">Belongs to the bacterial solute-binding protein 5 family.</text>
</comment>
<dbReference type="OrthoDB" id="9796817at2"/>
<feature type="chain" id="PRO_5022041629" evidence="5">
    <location>
        <begin position="21"/>
        <end position="532"/>
    </location>
</feature>
<accession>A0A510L993</accession>
<keyword evidence="4 5" id="KW-0732">Signal</keyword>